<name>A0A1B3B8Y6_9GAMM</name>
<dbReference type="Proteomes" id="UP000094147">
    <property type="component" value="Chromosome"/>
</dbReference>
<dbReference type="STRING" id="1144748.KS2013_540"/>
<organism evidence="1 2">
    <name type="scientific">Kangiella sediminilitoris</name>
    <dbReference type="NCBI Taxonomy" id="1144748"/>
    <lineage>
        <taxon>Bacteria</taxon>
        <taxon>Pseudomonadati</taxon>
        <taxon>Pseudomonadota</taxon>
        <taxon>Gammaproteobacteria</taxon>
        <taxon>Kangiellales</taxon>
        <taxon>Kangiellaceae</taxon>
        <taxon>Kangiella</taxon>
    </lineage>
</organism>
<dbReference type="AlphaFoldDB" id="A0A1B3B8Y6"/>
<keyword evidence="2" id="KW-1185">Reference proteome</keyword>
<proteinExistence type="predicted"/>
<sequence length="331" mass="38099">MDTIDYSEFISKAIKIQEYWIDEFSSKVEGKQWVVGDDNYDPGYFITQYIKNDSSLHIKLITLFKNIVTAFPFVEISTLNSDEEKIFYLELTGDDPVYSNRVAHWIELAGSEVLDTSIDGRLRDLKHKQSVAARGVLFYLWLYIEVTNNPSSKFIGLIKDITNLTFYIGKWAQVVSHLNSRSYRQPFEKVYSTSNANALKSDKRALATFIFLKSHKIYGTPSSIAGDLVTKKTKLSNLNIYLEERKSKPFNHSSTNIRDTITKFLDRTIKGLSNKLELKEVSDSNIQLILDELEERIDLQEFKGLKLSTSIPIQRYPDTWTSSDLSKLKNK</sequence>
<gene>
    <name evidence="1" type="ORF">KS2013_540</name>
</gene>
<evidence type="ECO:0000313" key="2">
    <source>
        <dbReference type="Proteomes" id="UP000094147"/>
    </source>
</evidence>
<dbReference type="EMBL" id="CP012418">
    <property type="protein sequence ID" value="AOE49264.1"/>
    <property type="molecule type" value="Genomic_DNA"/>
</dbReference>
<dbReference type="KEGG" id="ksd:KS2013_540"/>
<protein>
    <submittedName>
        <fullName evidence="1">Uncharacterized protein</fullName>
    </submittedName>
</protein>
<evidence type="ECO:0000313" key="1">
    <source>
        <dbReference type="EMBL" id="AOE49264.1"/>
    </source>
</evidence>
<reference evidence="2" key="1">
    <citation type="submission" date="2015-08" db="EMBL/GenBank/DDBJ databases">
        <authorList>
            <person name="Kim K.M."/>
        </authorList>
    </citation>
    <scope>NUCLEOTIDE SEQUENCE [LARGE SCALE GENOMIC DNA]</scope>
    <source>
        <strain evidence="2">KCTC 23892</strain>
    </source>
</reference>
<dbReference type="RefSeq" id="WP_068989371.1">
    <property type="nucleotide sequence ID" value="NZ_CP012418.1"/>
</dbReference>
<accession>A0A1B3B8Y6</accession>